<gene>
    <name evidence="2" type="ORF">BCV71DRAFT_226375</name>
</gene>
<dbReference type="GO" id="GO:0032259">
    <property type="term" value="P:methylation"/>
    <property type="evidence" value="ECO:0007669"/>
    <property type="project" value="UniProtKB-KW"/>
</dbReference>
<dbReference type="PANTHER" id="PTHR43591:SF24">
    <property type="entry name" value="2-METHOXY-6-POLYPRENYL-1,4-BENZOQUINOL METHYLASE, MITOCHONDRIAL"/>
    <property type="match status" value="1"/>
</dbReference>
<dbReference type="Proteomes" id="UP000242381">
    <property type="component" value="Unassembled WGS sequence"/>
</dbReference>
<dbReference type="InterPro" id="IPR029063">
    <property type="entry name" value="SAM-dependent_MTases_sf"/>
</dbReference>
<organism evidence="2 3">
    <name type="scientific">Rhizopus microsporus</name>
    <dbReference type="NCBI Taxonomy" id="58291"/>
    <lineage>
        <taxon>Eukaryota</taxon>
        <taxon>Fungi</taxon>
        <taxon>Fungi incertae sedis</taxon>
        <taxon>Mucoromycota</taxon>
        <taxon>Mucoromycotina</taxon>
        <taxon>Mucoromycetes</taxon>
        <taxon>Mucorales</taxon>
        <taxon>Mucorineae</taxon>
        <taxon>Rhizopodaceae</taxon>
        <taxon>Rhizopus</taxon>
    </lineage>
</organism>
<dbReference type="SUPFAM" id="SSF53335">
    <property type="entry name" value="S-adenosyl-L-methionine-dependent methyltransferases"/>
    <property type="match status" value="1"/>
</dbReference>
<dbReference type="EMBL" id="KV921312">
    <property type="protein sequence ID" value="ORE19351.1"/>
    <property type="molecule type" value="Genomic_DNA"/>
</dbReference>
<evidence type="ECO:0000313" key="3">
    <source>
        <dbReference type="Proteomes" id="UP000242381"/>
    </source>
</evidence>
<dbReference type="CDD" id="cd02440">
    <property type="entry name" value="AdoMet_MTases"/>
    <property type="match status" value="1"/>
</dbReference>
<proteinExistence type="predicted"/>
<dbReference type="OMA" id="HENNHRD"/>
<keyword evidence="2" id="KW-0489">Methyltransferase</keyword>
<dbReference type="Gene3D" id="3.40.50.150">
    <property type="entry name" value="Vaccinia Virus protein VP39"/>
    <property type="match status" value="1"/>
</dbReference>
<feature type="domain" description="Methyltransferase" evidence="1">
    <location>
        <begin position="102"/>
        <end position="193"/>
    </location>
</feature>
<dbReference type="Pfam" id="PF13649">
    <property type="entry name" value="Methyltransf_25"/>
    <property type="match status" value="1"/>
</dbReference>
<protein>
    <submittedName>
        <fullName evidence="2">S-adenosyl-L-methionine-dependent methyltransferase</fullName>
    </submittedName>
</protein>
<dbReference type="VEuPathDB" id="FungiDB:BCV72DRAFT_228523"/>
<dbReference type="InterPro" id="IPR041698">
    <property type="entry name" value="Methyltransf_25"/>
</dbReference>
<keyword evidence="2" id="KW-0808">Transferase</keyword>
<evidence type="ECO:0000313" key="2">
    <source>
        <dbReference type="EMBL" id="ORE19351.1"/>
    </source>
</evidence>
<accession>A0A1X0S5C2</accession>
<dbReference type="AlphaFoldDB" id="A0A1X0S5C2"/>
<dbReference type="GO" id="GO:0008168">
    <property type="term" value="F:methyltransferase activity"/>
    <property type="evidence" value="ECO:0007669"/>
    <property type="project" value="UniProtKB-KW"/>
</dbReference>
<sequence length="323" mass="36888">MGNCFTKQHLTEHENNHRDREGEYFSTTMIDTDIVKIINSENITLPTKREFHQIESSTYWLPKDDDEQMRLTGQHFAFKDMFGGNILRSVTEILDLTQELSVLDVGCGPAVWIMDMINDYPNCRYDGCDMVDVVSQKPIPKQFTFNIGNVLEGLPYPDNTFDLVHMRLFTLALQYDEWPGVIKELLRVTKPGGLVQIMEADIETPKENKDAFCKAMTALTTVAKQRHQNPRIGKEIERLVREAGNTKIVETKSAYVDTTTNSDTAKRIAWAWLELLKGAMPWLAPVLELTNHEEQQKFLKEVKYCMATTCGGFLMDGVVAQKL</sequence>
<reference evidence="2 3" key="1">
    <citation type="journal article" date="2016" name="Proc. Natl. Acad. Sci. U.S.A.">
        <title>Lipid metabolic changes in an early divergent fungus govern the establishment of a mutualistic symbiosis with endobacteria.</title>
        <authorList>
            <person name="Lastovetsky O.A."/>
            <person name="Gaspar M.L."/>
            <person name="Mondo S.J."/>
            <person name="LaButti K.M."/>
            <person name="Sandor L."/>
            <person name="Grigoriev I.V."/>
            <person name="Henry S.A."/>
            <person name="Pawlowska T.E."/>
        </authorList>
    </citation>
    <scope>NUCLEOTIDE SEQUENCE [LARGE SCALE GENOMIC DNA]</scope>
    <source>
        <strain evidence="2 3">ATCC 11559</strain>
    </source>
</reference>
<evidence type="ECO:0000259" key="1">
    <source>
        <dbReference type="Pfam" id="PF13649"/>
    </source>
</evidence>
<name>A0A1X0S5C2_RHIZD</name>
<dbReference type="PANTHER" id="PTHR43591">
    <property type="entry name" value="METHYLTRANSFERASE"/>
    <property type="match status" value="1"/>
</dbReference>